<feature type="transmembrane region" description="Helical" evidence="7">
    <location>
        <begin position="149"/>
        <end position="170"/>
    </location>
</feature>
<dbReference type="GO" id="GO:0005886">
    <property type="term" value="C:plasma membrane"/>
    <property type="evidence" value="ECO:0007669"/>
    <property type="project" value="UniProtKB-SubCell"/>
</dbReference>
<keyword evidence="9" id="KW-1185">Reference proteome</keyword>
<feature type="transmembrane region" description="Helical" evidence="7">
    <location>
        <begin position="319"/>
        <end position="339"/>
    </location>
</feature>
<keyword evidence="6 7" id="KW-0472">Membrane</keyword>
<evidence type="ECO:0000256" key="4">
    <source>
        <dbReference type="ARBA" id="ARBA00022692"/>
    </source>
</evidence>
<proteinExistence type="predicted"/>
<feature type="transmembrane region" description="Helical" evidence="7">
    <location>
        <begin position="88"/>
        <end position="105"/>
    </location>
</feature>
<keyword evidence="3" id="KW-1003">Cell membrane</keyword>
<dbReference type="Proteomes" id="UP000460435">
    <property type="component" value="Unassembled WGS sequence"/>
</dbReference>
<evidence type="ECO:0000313" key="9">
    <source>
        <dbReference type="Proteomes" id="UP000460435"/>
    </source>
</evidence>
<gene>
    <name evidence="8" type="ORF">F7O44_01690</name>
</gene>
<name>A0A7K3LXM5_9ACTN</name>
<dbReference type="RefSeq" id="WP_162448453.1">
    <property type="nucleotide sequence ID" value="NZ_WLZY01000001.1"/>
</dbReference>
<evidence type="ECO:0000256" key="3">
    <source>
        <dbReference type="ARBA" id="ARBA00022475"/>
    </source>
</evidence>
<protein>
    <submittedName>
        <fullName evidence="8">MFS transporter</fullName>
    </submittedName>
</protein>
<feature type="transmembrane region" description="Helical" evidence="7">
    <location>
        <begin position="111"/>
        <end position="128"/>
    </location>
</feature>
<evidence type="ECO:0000256" key="5">
    <source>
        <dbReference type="ARBA" id="ARBA00022989"/>
    </source>
</evidence>
<dbReference type="SUPFAM" id="SSF103473">
    <property type="entry name" value="MFS general substrate transporter"/>
    <property type="match status" value="1"/>
</dbReference>
<keyword evidence="2" id="KW-0813">Transport</keyword>
<sequence length="423" mass="43593">MEATTAADVPAASSQFSDAALRVLARAQLVNSLGDGAFYVASVLYFTLVVGLSPAQVGLGLSLAWGLGFAMSAPIGTVADRVGLRRSAVTLACLVAVGLVLLAFAPGWAGFLAAVCVYAAAQSGLAAVRQALLVGMVDARDRVNARARLQVLLNAGLGIGAALGTTALIFGTEAAFVSLLLADAGLFVLTAYILSRLPRLPRHSSPRRAPSAQRPRASSVLRDTRYLTATLLNAVLYLYMPLLSVLLPVWISESTAAPSWTIGLLFVTNTIGVVLLQRRVARRVVSLRTAARSVLVGGILLAAACAVLASSSVLSSPQLAVLVLVAGVVVLVVGETLIASGSWEVGFALANPQHPGQWQGMYLSGIPLGRAVGPLLLLGWVLANSTAGWLALGTLFVVCAAALAAVATRWPRPGRAAAVTSHP</sequence>
<evidence type="ECO:0000256" key="7">
    <source>
        <dbReference type="SAM" id="Phobius"/>
    </source>
</evidence>
<comment type="caution">
    <text evidence="8">The sequence shown here is derived from an EMBL/GenBank/DDBJ whole genome shotgun (WGS) entry which is preliminary data.</text>
</comment>
<feature type="transmembrane region" description="Helical" evidence="7">
    <location>
        <begin position="226"/>
        <end position="251"/>
    </location>
</feature>
<comment type="subcellular location">
    <subcellularLocation>
        <location evidence="1">Cell membrane</location>
        <topology evidence="1">Multi-pass membrane protein</topology>
    </subcellularLocation>
</comment>
<dbReference type="PANTHER" id="PTHR23517:SF2">
    <property type="entry name" value="MULTIDRUG RESISTANCE PROTEIN MDTH"/>
    <property type="match status" value="1"/>
</dbReference>
<keyword evidence="4 7" id="KW-0812">Transmembrane</keyword>
<evidence type="ECO:0000256" key="1">
    <source>
        <dbReference type="ARBA" id="ARBA00004651"/>
    </source>
</evidence>
<dbReference type="InterPro" id="IPR050171">
    <property type="entry name" value="MFS_Transporters"/>
</dbReference>
<evidence type="ECO:0000256" key="6">
    <source>
        <dbReference type="ARBA" id="ARBA00023136"/>
    </source>
</evidence>
<reference evidence="8 9" key="1">
    <citation type="submission" date="2019-11" db="EMBL/GenBank/DDBJ databases">
        <authorList>
            <person name="Li X.-J."/>
            <person name="Feng X.-M."/>
        </authorList>
    </citation>
    <scope>NUCLEOTIDE SEQUENCE [LARGE SCALE GENOMIC DNA]</scope>
    <source>
        <strain evidence="8 9">XMNu-373</strain>
    </source>
</reference>
<dbReference type="Gene3D" id="1.20.1250.20">
    <property type="entry name" value="MFS general substrate transporter like domains"/>
    <property type="match status" value="1"/>
</dbReference>
<dbReference type="Pfam" id="PF07690">
    <property type="entry name" value="MFS_1"/>
    <property type="match status" value="1"/>
</dbReference>
<accession>A0A7K3LXM5</accession>
<organism evidence="8 9">
    <name type="scientific">Phytoactinopolyspora mesophila</name>
    <dbReference type="NCBI Taxonomy" id="2650750"/>
    <lineage>
        <taxon>Bacteria</taxon>
        <taxon>Bacillati</taxon>
        <taxon>Actinomycetota</taxon>
        <taxon>Actinomycetes</taxon>
        <taxon>Jiangellales</taxon>
        <taxon>Jiangellaceae</taxon>
        <taxon>Phytoactinopolyspora</taxon>
    </lineage>
</organism>
<dbReference type="InterPro" id="IPR036259">
    <property type="entry name" value="MFS_trans_sf"/>
</dbReference>
<dbReference type="PANTHER" id="PTHR23517">
    <property type="entry name" value="RESISTANCE PROTEIN MDTM, PUTATIVE-RELATED-RELATED"/>
    <property type="match status" value="1"/>
</dbReference>
<feature type="transmembrane region" description="Helical" evidence="7">
    <location>
        <begin position="257"/>
        <end position="277"/>
    </location>
</feature>
<feature type="transmembrane region" description="Helical" evidence="7">
    <location>
        <begin position="43"/>
        <end position="67"/>
    </location>
</feature>
<evidence type="ECO:0000313" key="8">
    <source>
        <dbReference type="EMBL" id="NDL55776.1"/>
    </source>
</evidence>
<feature type="transmembrane region" description="Helical" evidence="7">
    <location>
        <begin position="360"/>
        <end position="383"/>
    </location>
</feature>
<dbReference type="GO" id="GO:0022857">
    <property type="term" value="F:transmembrane transporter activity"/>
    <property type="evidence" value="ECO:0007669"/>
    <property type="project" value="InterPro"/>
</dbReference>
<feature type="transmembrane region" description="Helical" evidence="7">
    <location>
        <begin position="289"/>
        <end position="313"/>
    </location>
</feature>
<feature type="transmembrane region" description="Helical" evidence="7">
    <location>
        <begin position="389"/>
        <end position="407"/>
    </location>
</feature>
<dbReference type="InterPro" id="IPR011701">
    <property type="entry name" value="MFS"/>
</dbReference>
<feature type="transmembrane region" description="Helical" evidence="7">
    <location>
        <begin position="176"/>
        <end position="194"/>
    </location>
</feature>
<dbReference type="AlphaFoldDB" id="A0A7K3LXM5"/>
<dbReference type="EMBL" id="WLZY01000001">
    <property type="protein sequence ID" value="NDL55776.1"/>
    <property type="molecule type" value="Genomic_DNA"/>
</dbReference>
<keyword evidence="5 7" id="KW-1133">Transmembrane helix</keyword>
<evidence type="ECO:0000256" key="2">
    <source>
        <dbReference type="ARBA" id="ARBA00022448"/>
    </source>
</evidence>